<gene>
    <name evidence="1" type="ORF">ACFOEJ_14045</name>
</gene>
<organism evidence="1 2">
    <name type="scientific">Planomicrobium okeanokoites</name>
    <name type="common">Planococcus okeanokoites</name>
    <name type="synonym">Flavobacterium okeanokoites</name>
    <dbReference type="NCBI Taxonomy" id="244"/>
    <lineage>
        <taxon>Bacteria</taxon>
        <taxon>Bacillati</taxon>
        <taxon>Bacillota</taxon>
        <taxon>Bacilli</taxon>
        <taxon>Bacillales</taxon>
        <taxon>Caryophanaceae</taxon>
        <taxon>Planomicrobium</taxon>
    </lineage>
</organism>
<reference evidence="2" key="1">
    <citation type="journal article" date="2019" name="Int. J. Syst. Evol. Microbiol.">
        <title>The Global Catalogue of Microorganisms (GCM) 10K type strain sequencing project: providing services to taxonomists for standard genome sequencing and annotation.</title>
        <authorList>
            <consortium name="The Broad Institute Genomics Platform"/>
            <consortium name="The Broad Institute Genome Sequencing Center for Infectious Disease"/>
            <person name="Wu L."/>
            <person name="Ma J."/>
        </authorList>
    </citation>
    <scope>NUCLEOTIDE SEQUENCE [LARGE SCALE GENOMIC DNA]</scope>
    <source>
        <strain evidence="2">CCM 320</strain>
    </source>
</reference>
<protein>
    <submittedName>
        <fullName evidence="1">YolD-like family protein</fullName>
    </submittedName>
</protein>
<sequence length="121" mass="14641">MKKMNNQFKMQGDIKDRGNIKWQGLMLPEHIQMLREWYKEDEEVKRPELDEFDLQLIQEELDIALKRKCEVLIETWREKQLFKHRGVIERIDVAHRELVYESPFGMERLSLDEIVGVTLID</sequence>
<keyword evidence="2" id="KW-1185">Reference proteome</keyword>
<dbReference type="EMBL" id="JBHRUJ010000017">
    <property type="protein sequence ID" value="MFC3212205.1"/>
    <property type="molecule type" value="Genomic_DNA"/>
</dbReference>
<name>A0ABV7KRY0_PLAOK</name>
<evidence type="ECO:0000313" key="1">
    <source>
        <dbReference type="EMBL" id="MFC3212205.1"/>
    </source>
</evidence>
<dbReference type="Proteomes" id="UP001595625">
    <property type="component" value="Unassembled WGS sequence"/>
</dbReference>
<dbReference type="InterPro" id="IPR014962">
    <property type="entry name" value="YolD"/>
</dbReference>
<proteinExistence type="predicted"/>
<evidence type="ECO:0000313" key="2">
    <source>
        <dbReference type="Proteomes" id="UP001595625"/>
    </source>
</evidence>
<dbReference type="RefSeq" id="WP_084243820.1">
    <property type="nucleotide sequence ID" value="NZ_CANMQG010000002.1"/>
</dbReference>
<dbReference type="Pfam" id="PF08863">
    <property type="entry name" value="YolD"/>
    <property type="match status" value="1"/>
</dbReference>
<accession>A0ABV7KRY0</accession>
<comment type="caution">
    <text evidence="1">The sequence shown here is derived from an EMBL/GenBank/DDBJ whole genome shotgun (WGS) entry which is preliminary data.</text>
</comment>